<feature type="transmembrane region" description="Helical" evidence="1">
    <location>
        <begin position="147"/>
        <end position="165"/>
    </location>
</feature>
<accession>A0ABV9CQF8</accession>
<dbReference type="GO" id="GO:0016746">
    <property type="term" value="F:acyltransferase activity"/>
    <property type="evidence" value="ECO:0007669"/>
    <property type="project" value="UniProtKB-KW"/>
</dbReference>
<dbReference type="RefSeq" id="WP_380847054.1">
    <property type="nucleotide sequence ID" value="NZ_JBHSFP010000028.1"/>
</dbReference>
<feature type="domain" description="Acyltransferase 3" evidence="2">
    <location>
        <begin position="23"/>
        <end position="379"/>
    </location>
</feature>
<reference evidence="4" key="1">
    <citation type="journal article" date="2019" name="Int. J. Syst. Evol. Microbiol.">
        <title>The Global Catalogue of Microorganisms (GCM) 10K type strain sequencing project: providing services to taxonomists for standard genome sequencing and annotation.</title>
        <authorList>
            <consortium name="The Broad Institute Genomics Platform"/>
            <consortium name="The Broad Institute Genome Sequencing Center for Infectious Disease"/>
            <person name="Wu L."/>
            <person name="Ma J."/>
        </authorList>
    </citation>
    <scope>NUCLEOTIDE SEQUENCE [LARGE SCALE GENOMIC DNA]</scope>
    <source>
        <strain evidence="4">CGMCC 4.7132</strain>
    </source>
</reference>
<proteinExistence type="predicted"/>
<feature type="transmembrane region" description="Helical" evidence="1">
    <location>
        <begin position="273"/>
        <end position="293"/>
    </location>
</feature>
<feature type="transmembrane region" description="Helical" evidence="1">
    <location>
        <begin position="93"/>
        <end position="111"/>
    </location>
</feature>
<keyword evidence="1" id="KW-1133">Transmembrane helix</keyword>
<comment type="caution">
    <text evidence="3">The sequence shown here is derived from an EMBL/GenBank/DDBJ whole genome shotgun (WGS) entry which is preliminary data.</text>
</comment>
<dbReference type="PANTHER" id="PTHR23028:SF53">
    <property type="entry name" value="ACYL_TRANSF_3 DOMAIN-CONTAINING PROTEIN"/>
    <property type="match status" value="1"/>
</dbReference>
<name>A0ABV9CQF8_9ACTN</name>
<feature type="transmembrane region" description="Helical" evidence="1">
    <location>
        <begin position="222"/>
        <end position="237"/>
    </location>
</feature>
<feature type="transmembrane region" description="Helical" evidence="1">
    <location>
        <begin position="299"/>
        <end position="317"/>
    </location>
</feature>
<gene>
    <name evidence="3" type="ORF">ACFO60_30455</name>
</gene>
<dbReference type="InterPro" id="IPR002656">
    <property type="entry name" value="Acyl_transf_3_dom"/>
</dbReference>
<dbReference type="EC" id="2.3.-.-" evidence="3"/>
<dbReference type="EMBL" id="JBHSFP010000028">
    <property type="protein sequence ID" value="MFC4535105.1"/>
    <property type="molecule type" value="Genomic_DNA"/>
</dbReference>
<feature type="transmembrane region" description="Helical" evidence="1">
    <location>
        <begin position="243"/>
        <end position="261"/>
    </location>
</feature>
<organism evidence="3 4">
    <name type="scientific">Sphaerisporangium dianthi</name>
    <dbReference type="NCBI Taxonomy" id="1436120"/>
    <lineage>
        <taxon>Bacteria</taxon>
        <taxon>Bacillati</taxon>
        <taxon>Actinomycetota</taxon>
        <taxon>Actinomycetes</taxon>
        <taxon>Streptosporangiales</taxon>
        <taxon>Streptosporangiaceae</taxon>
        <taxon>Sphaerisporangium</taxon>
    </lineage>
</organism>
<keyword evidence="4" id="KW-1185">Reference proteome</keyword>
<feature type="transmembrane region" description="Helical" evidence="1">
    <location>
        <begin position="172"/>
        <end position="191"/>
    </location>
</feature>
<feature type="transmembrane region" description="Helical" evidence="1">
    <location>
        <begin position="197"/>
        <end position="215"/>
    </location>
</feature>
<evidence type="ECO:0000259" key="2">
    <source>
        <dbReference type="Pfam" id="PF01757"/>
    </source>
</evidence>
<dbReference type="InterPro" id="IPR050879">
    <property type="entry name" value="Acyltransferase_3"/>
</dbReference>
<evidence type="ECO:0000256" key="1">
    <source>
        <dbReference type="SAM" id="Phobius"/>
    </source>
</evidence>
<keyword evidence="1" id="KW-0812">Transmembrane</keyword>
<keyword evidence="3" id="KW-0012">Acyltransferase</keyword>
<keyword evidence="3" id="KW-0808">Transferase</keyword>
<feature type="transmembrane region" description="Helical" evidence="1">
    <location>
        <begin position="52"/>
        <end position="72"/>
    </location>
</feature>
<protein>
    <submittedName>
        <fullName evidence="3">Acyltransferase family protein</fullName>
        <ecNumber evidence="3">2.3.-.-</ecNumber>
    </submittedName>
</protein>
<dbReference type="PANTHER" id="PTHR23028">
    <property type="entry name" value="ACETYLTRANSFERASE"/>
    <property type="match status" value="1"/>
</dbReference>
<dbReference type="Pfam" id="PF01757">
    <property type="entry name" value="Acyl_transf_3"/>
    <property type="match status" value="1"/>
</dbReference>
<dbReference type="Proteomes" id="UP001596004">
    <property type="component" value="Unassembled WGS sequence"/>
</dbReference>
<evidence type="ECO:0000313" key="4">
    <source>
        <dbReference type="Proteomes" id="UP001596004"/>
    </source>
</evidence>
<keyword evidence="1" id="KW-0472">Membrane</keyword>
<feature type="transmembrane region" description="Helical" evidence="1">
    <location>
        <begin position="329"/>
        <end position="347"/>
    </location>
</feature>
<feature type="transmembrane region" description="Helical" evidence="1">
    <location>
        <begin position="367"/>
        <end position="388"/>
    </location>
</feature>
<sequence>MLTAQPRTAPSPSGPGLPGPRLAWLDAIRGVGATAVLLEHMFYRFLPGLRPGWFNLGMYGVLVFFLVSGYIIPASLEHKGDVRAFWVGRFFRLYPLYLLVVGLVLVSLPLVPLRGPVVPDAATAAAHATMLMDVVGSAGVADTMWTLSYEMVFYLLVTALFVTGLHRQSGVWAVAFALAALVAGLLLAAPVLARGPAALVALGVFVAGLACVTAAPGRVRRAGALVLGGLAVTLVLLGSRTPWLGPAILAVMFTGTVIHRWERGRSAGSRAITGPRAVAAVALVLAVVPFFAFPSGAWAYPRVWITTLALVAATFAGGMALRRRTVPRVLVWLGVISYSVYLLHHPLLKLFLALFGDPRERPPGVQALLAVAFLAAVLALSRLTYRFVERPMQGAGRRLAKAWAAPRPREALGSGG</sequence>
<evidence type="ECO:0000313" key="3">
    <source>
        <dbReference type="EMBL" id="MFC4535105.1"/>
    </source>
</evidence>